<dbReference type="SUPFAM" id="SSF52540">
    <property type="entry name" value="P-loop containing nucleoside triphosphate hydrolases"/>
    <property type="match status" value="1"/>
</dbReference>
<dbReference type="OrthoDB" id="9800698at2"/>
<sequence>MTSAPIFIGGMFKSGTTLLRAMLGQHSAIASGLETYWFDWDWSQRNSAKMQGNLQRLADYFDLPSERVNTLAQSAQSAEAFLRSLMNEVAADMGKRRWAEKTPGNIAHVDRIWSAWPDAQVIHIMRDPRDVFASLREAGKWSTADEFADRWCSTIGTGSELIAKIKPDDKAYLVIRYEDLIGGPDAAMRRVIGFLNEEWEPQVGTFSGREADFDKVRDATGKASTTLERLKEPLTNQRVGIWRNILADKDLSDIKEAIASRGFGDVYLRAVADTRDA</sequence>
<dbReference type="Gene3D" id="3.40.50.300">
    <property type="entry name" value="P-loop containing nucleotide triphosphate hydrolases"/>
    <property type="match status" value="1"/>
</dbReference>
<keyword evidence="2" id="KW-1185">Reference proteome</keyword>
<dbReference type="AlphaFoldDB" id="A0A1W6ZTJ0"/>
<dbReference type="GO" id="GO:0008476">
    <property type="term" value="F:protein-tyrosine sulfotransferase activity"/>
    <property type="evidence" value="ECO:0007669"/>
    <property type="project" value="InterPro"/>
</dbReference>
<reference evidence="1 2" key="1">
    <citation type="submission" date="2017-05" db="EMBL/GenBank/DDBJ databases">
        <title>Full genome sequence of Pseudorhodoplanes sinuspersici.</title>
        <authorList>
            <person name="Dastgheib S.M.M."/>
            <person name="Shavandi M."/>
            <person name="Tirandaz H."/>
        </authorList>
    </citation>
    <scope>NUCLEOTIDE SEQUENCE [LARGE SCALE GENOMIC DNA]</scope>
    <source>
        <strain evidence="1 2">RIPI110</strain>
    </source>
</reference>
<dbReference type="RefSeq" id="WP_086089099.1">
    <property type="nucleotide sequence ID" value="NZ_CP021112.1"/>
</dbReference>
<gene>
    <name evidence="1" type="ORF">CAK95_17655</name>
</gene>
<organism evidence="1 2">
    <name type="scientific">Pseudorhodoplanes sinuspersici</name>
    <dbReference type="NCBI Taxonomy" id="1235591"/>
    <lineage>
        <taxon>Bacteria</taxon>
        <taxon>Pseudomonadati</taxon>
        <taxon>Pseudomonadota</taxon>
        <taxon>Alphaproteobacteria</taxon>
        <taxon>Hyphomicrobiales</taxon>
        <taxon>Pseudorhodoplanes</taxon>
    </lineage>
</organism>
<accession>A0A1W6ZTJ0</accession>
<dbReference type="PANTHER" id="PTHR12788:SF10">
    <property type="entry name" value="PROTEIN-TYROSINE SULFOTRANSFERASE"/>
    <property type="match status" value="1"/>
</dbReference>
<dbReference type="InterPro" id="IPR026634">
    <property type="entry name" value="TPST-like"/>
</dbReference>
<name>A0A1W6ZTJ0_9HYPH</name>
<dbReference type="InterPro" id="IPR027417">
    <property type="entry name" value="P-loop_NTPase"/>
</dbReference>
<dbReference type="STRING" id="1235591.CAK95_17655"/>
<evidence type="ECO:0000313" key="1">
    <source>
        <dbReference type="EMBL" id="ARQ00704.1"/>
    </source>
</evidence>
<dbReference type="PANTHER" id="PTHR12788">
    <property type="entry name" value="PROTEIN-TYROSINE SULFOTRANSFERASE 2"/>
    <property type="match status" value="1"/>
</dbReference>
<dbReference type="Pfam" id="PF13469">
    <property type="entry name" value="Sulfotransfer_3"/>
    <property type="match status" value="1"/>
</dbReference>
<dbReference type="Proteomes" id="UP000194137">
    <property type="component" value="Chromosome"/>
</dbReference>
<proteinExistence type="predicted"/>
<protein>
    <submittedName>
        <fullName evidence="1">Uncharacterized protein</fullName>
    </submittedName>
</protein>
<dbReference type="KEGG" id="psin:CAK95_17655"/>
<dbReference type="EMBL" id="CP021112">
    <property type="protein sequence ID" value="ARQ00704.1"/>
    <property type="molecule type" value="Genomic_DNA"/>
</dbReference>
<evidence type="ECO:0000313" key="2">
    <source>
        <dbReference type="Proteomes" id="UP000194137"/>
    </source>
</evidence>